<name>A0ABR7K0G6_9FIRM</name>
<keyword evidence="3" id="KW-1185">Reference proteome</keyword>
<evidence type="ECO:0000256" key="1">
    <source>
        <dbReference type="SAM" id="SignalP"/>
    </source>
</evidence>
<accession>A0ABR7K0G6</accession>
<evidence type="ECO:0000313" key="2">
    <source>
        <dbReference type="EMBL" id="MBC6002609.1"/>
    </source>
</evidence>
<dbReference type="PROSITE" id="PS51257">
    <property type="entry name" value="PROKAR_LIPOPROTEIN"/>
    <property type="match status" value="1"/>
</dbReference>
<dbReference type="RefSeq" id="WP_187005010.1">
    <property type="nucleotide sequence ID" value="NZ_JACRWD010000001.1"/>
</dbReference>
<dbReference type="EMBL" id="JACRWD010000001">
    <property type="protein sequence ID" value="MBC6002609.1"/>
    <property type="molecule type" value="Genomic_DNA"/>
</dbReference>
<feature type="chain" id="PRO_5045600010" description="Lipoprotein" evidence="1">
    <location>
        <begin position="24"/>
        <end position="161"/>
    </location>
</feature>
<feature type="signal peptide" evidence="1">
    <location>
        <begin position="1"/>
        <end position="23"/>
    </location>
</feature>
<gene>
    <name evidence="2" type="ORF">H8891_02250</name>
</gene>
<evidence type="ECO:0000313" key="3">
    <source>
        <dbReference type="Proteomes" id="UP000611796"/>
    </source>
</evidence>
<evidence type="ECO:0008006" key="4">
    <source>
        <dbReference type="Google" id="ProtNLM"/>
    </source>
</evidence>
<organism evidence="2 3">
    <name type="scientific">Paeniclostridium hominis</name>
    <dbReference type="NCBI Taxonomy" id="2764329"/>
    <lineage>
        <taxon>Bacteria</taxon>
        <taxon>Bacillati</taxon>
        <taxon>Bacillota</taxon>
        <taxon>Clostridia</taxon>
        <taxon>Peptostreptococcales</taxon>
        <taxon>Peptostreptococcaceae</taxon>
        <taxon>Paeniclostridium</taxon>
    </lineage>
</organism>
<reference evidence="2 3" key="1">
    <citation type="submission" date="2020-08" db="EMBL/GenBank/DDBJ databases">
        <authorList>
            <person name="Liu C."/>
            <person name="Sun Q."/>
        </authorList>
    </citation>
    <scope>NUCLEOTIDE SEQUENCE [LARGE SCALE GENOMIC DNA]</scope>
    <source>
        <strain evidence="2 3">NSJ-45</strain>
    </source>
</reference>
<keyword evidence="1" id="KW-0732">Signal</keyword>
<protein>
    <recommendedName>
        <fullName evidence="4">Lipoprotein</fullName>
    </recommendedName>
</protein>
<proteinExistence type="predicted"/>
<dbReference type="Proteomes" id="UP000611796">
    <property type="component" value="Unassembled WGS sequence"/>
</dbReference>
<comment type="caution">
    <text evidence="2">The sequence shown here is derived from an EMBL/GenBank/DDBJ whole genome shotgun (WGS) entry which is preliminary data.</text>
</comment>
<sequence>MKLTNIAIIIGMLLLSSTGCTQSNQLGDKSKVTISDNTRKTVKKDIQVLEVKVDLKQQNKKDSNTTSYLQEEVKGGLDLGTKKTFNIDLKKGESLRIDTKIEYPITVMLKDNSTGEYVYNNTQTPKENSIFIDSVDNDGNYELMVDFNEIKKFNFSLYIVN</sequence>